<name>G7E8S6_MIXOS</name>
<feature type="compositionally biased region" description="Basic and acidic residues" evidence="2">
    <location>
        <begin position="28"/>
        <end position="45"/>
    </location>
</feature>
<dbReference type="GO" id="GO:0005737">
    <property type="term" value="C:cytoplasm"/>
    <property type="evidence" value="ECO:0007669"/>
    <property type="project" value="TreeGrafter"/>
</dbReference>
<dbReference type="OrthoDB" id="2117972at2759"/>
<sequence length="461" mass="53349">MNEEDELERFRRQWREEVRAGKTLTSDIRQHRGAFEPQPTHHDRSVSVTSSPEQKVHTELEPDHASMTALEIYEEAVVAERQGRMNDALSAYKLAFKRDPDIMAVYQRKIESQADGHTTEHEGARSDEEPVDELAFDFTRTVTVGADYEQASTDDVNHPSSTARLRRRLLKSYGQYSYLPLQMRVHAEETHEQRDDATVDDDISFHPADTDQPIPIKRLPPEMIHLICIKLVEPREVGFAPDIANLERLALVSRRMRLLTLDSSIWRATCLDVFRAPQIDPSDSAGSVVKKHHAGDYRRMFIEQPRIRTEGAYISVLTYVRRGESENVWVRPTHLVTFYRFLRFYSDGRVISLLSTEPPNDVVRRLDFGLRAKGVSFGRWKLRGSQVHIWDLTEPVADRQSLKYTFTMRCLLKTTHRGKQNKLELQQLCTLNRSTLEATEVPLVHSKPFHFSRVLAYEESR</sequence>
<dbReference type="Pfam" id="PF12937">
    <property type="entry name" value="F-box-like"/>
    <property type="match status" value="1"/>
</dbReference>
<dbReference type="InterPro" id="IPR036047">
    <property type="entry name" value="F-box-like_dom_sf"/>
</dbReference>
<dbReference type="HOGENOM" id="CLU_017706_2_0_1"/>
<dbReference type="RefSeq" id="XP_014568772.1">
    <property type="nucleotide sequence ID" value="XM_014713286.1"/>
</dbReference>
<dbReference type="Proteomes" id="UP000009131">
    <property type="component" value="Unassembled WGS sequence"/>
</dbReference>
<organism evidence="5 6">
    <name type="scientific">Mixia osmundae (strain CBS 9802 / IAM 14324 / JCM 22182 / KY 12970)</name>
    <dbReference type="NCBI Taxonomy" id="764103"/>
    <lineage>
        <taxon>Eukaryota</taxon>
        <taxon>Fungi</taxon>
        <taxon>Dikarya</taxon>
        <taxon>Basidiomycota</taxon>
        <taxon>Pucciniomycotina</taxon>
        <taxon>Mixiomycetes</taxon>
        <taxon>Mixiales</taxon>
        <taxon>Mixiaceae</taxon>
        <taxon>Mixia</taxon>
    </lineage>
</organism>
<dbReference type="STRING" id="764103.G7E8S6"/>
<dbReference type="Gene3D" id="1.20.1280.50">
    <property type="match status" value="1"/>
</dbReference>
<dbReference type="PANTHER" id="PTHR12874:SF9">
    <property type="entry name" value="F-BOX ONLY PROTEIN 48"/>
    <property type="match status" value="1"/>
</dbReference>
<accession>G7E8S6</accession>
<protein>
    <recommendedName>
        <fullName evidence="7">F-box domain-containing protein</fullName>
    </recommendedName>
</protein>
<dbReference type="EMBL" id="BABT02000220">
    <property type="protein sequence ID" value="GAA99544.1"/>
    <property type="molecule type" value="Genomic_DNA"/>
</dbReference>
<dbReference type="InterPro" id="IPR045464">
    <property type="entry name" value="Hrt3/FBXO9_C"/>
</dbReference>
<evidence type="ECO:0000256" key="1">
    <source>
        <dbReference type="ARBA" id="ARBA00022786"/>
    </source>
</evidence>
<dbReference type="OMA" id="RWNRLDF"/>
<gene>
    <name evidence="5" type="primary">Mo06245</name>
    <name evidence="5" type="ORF">E5Q_06245</name>
</gene>
<evidence type="ECO:0008006" key="7">
    <source>
        <dbReference type="Google" id="ProtNLM"/>
    </source>
</evidence>
<keyword evidence="6" id="KW-1185">Reference proteome</keyword>
<dbReference type="PANTHER" id="PTHR12874">
    <property type="entry name" value="F-BOX ONLY PROTEIN 48-RELATED"/>
    <property type="match status" value="1"/>
</dbReference>
<evidence type="ECO:0000313" key="6">
    <source>
        <dbReference type="Proteomes" id="UP000009131"/>
    </source>
</evidence>
<proteinExistence type="predicted"/>
<dbReference type="InterPro" id="IPR001810">
    <property type="entry name" value="F-box_dom"/>
</dbReference>
<evidence type="ECO:0000256" key="2">
    <source>
        <dbReference type="SAM" id="MobiDB-lite"/>
    </source>
</evidence>
<evidence type="ECO:0000313" key="5">
    <source>
        <dbReference type="EMBL" id="GAA99544.1"/>
    </source>
</evidence>
<dbReference type="GO" id="GO:0019005">
    <property type="term" value="C:SCF ubiquitin ligase complex"/>
    <property type="evidence" value="ECO:0007669"/>
    <property type="project" value="TreeGrafter"/>
</dbReference>
<dbReference type="FunCoup" id="G7E8S6">
    <property type="interactions" value="60"/>
</dbReference>
<comment type="caution">
    <text evidence="5">The sequence shown here is derived from an EMBL/GenBank/DDBJ whole genome shotgun (WGS) entry which is preliminary data.</text>
</comment>
<dbReference type="SUPFAM" id="SSF81383">
    <property type="entry name" value="F-box domain"/>
    <property type="match status" value="1"/>
</dbReference>
<feature type="domain" description="F-box protein Hrt3/FBXO9 C-terminal" evidence="4">
    <location>
        <begin position="288"/>
        <end position="439"/>
    </location>
</feature>
<keyword evidence="1" id="KW-0833">Ubl conjugation pathway</keyword>
<dbReference type="AlphaFoldDB" id="G7E8S6"/>
<evidence type="ECO:0000259" key="4">
    <source>
        <dbReference type="Pfam" id="PF19270"/>
    </source>
</evidence>
<evidence type="ECO:0000259" key="3">
    <source>
        <dbReference type="Pfam" id="PF12937"/>
    </source>
</evidence>
<dbReference type="Pfam" id="PF19270">
    <property type="entry name" value="FBO_C"/>
    <property type="match status" value="1"/>
</dbReference>
<dbReference type="GO" id="GO:0031146">
    <property type="term" value="P:SCF-dependent proteasomal ubiquitin-dependent protein catabolic process"/>
    <property type="evidence" value="ECO:0007669"/>
    <property type="project" value="TreeGrafter"/>
</dbReference>
<reference evidence="5 6" key="2">
    <citation type="journal article" date="2012" name="Open Biol.">
        <title>Characteristics of nucleosomes and linker DNA regions on the genome of the basidiomycete Mixia osmundae revealed by mono- and dinucleosome mapping.</title>
        <authorList>
            <person name="Nishida H."/>
            <person name="Kondo S."/>
            <person name="Matsumoto T."/>
            <person name="Suzuki Y."/>
            <person name="Yoshikawa H."/>
            <person name="Taylor T.D."/>
            <person name="Sugiyama J."/>
        </authorList>
    </citation>
    <scope>NUCLEOTIDE SEQUENCE [LARGE SCALE GENOMIC DNA]</scope>
    <source>
        <strain evidence="6">CBS 9802 / IAM 14324 / JCM 22182 / KY 12970</strain>
    </source>
</reference>
<reference evidence="5 6" key="1">
    <citation type="journal article" date="2011" name="J. Gen. Appl. Microbiol.">
        <title>Draft genome sequencing of the enigmatic basidiomycete Mixia osmundae.</title>
        <authorList>
            <person name="Nishida H."/>
            <person name="Nagatsuka Y."/>
            <person name="Sugiyama J."/>
        </authorList>
    </citation>
    <scope>NUCLEOTIDE SEQUENCE [LARGE SCALE GENOMIC DNA]</scope>
    <source>
        <strain evidence="6">CBS 9802 / IAM 14324 / JCM 22182 / KY 12970</strain>
    </source>
</reference>
<dbReference type="eggNOG" id="KOG2997">
    <property type="taxonomic scope" value="Eukaryota"/>
</dbReference>
<dbReference type="InParanoid" id="G7E8S6"/>
<feature type="domain" description="F-box" evidence="3">
    <location>
        <begin position="217"/>
        <end position="271"/>
    </location>
</feature>
<feature type="region of interest" description="Disordered" evidence="2">
    <location>
        <begin position="22"/>
        <end position="61"/>
    </location>
</feature>